<keyword evidence="8 12" id="KW-0256">Endoplasmic reticulum</keyword>
<evidence type="ECO:0000256" key="12">
    <source>
        <dbReference type="RuleBase" id="RU367106"/>
    </source>
</evidence>
<evidence type="ECO:0000256" key="2">
    <source>
        <dbReference type="ARBA" id="ARBA00004687"/>
    </source>
</evidence>
<keyword evidence="10 12" id="KW-0472">Membrane</keyword>
<dbReference type="UniPathway" id="UPA00196"/>
<accession>A0A511KDE6</accession>
<comment type="similarity">
    <text evidence="3 12">Belongs to the PIGG/PIGN/PIGO family. PIGG subfamily.</text>
</comment>
<dbReference type="InterPro" id="IPR017850">
    <property type="entry name" value="Alkaline_phosphatase_core_sf"/>
</dbReference>
<evidence type="ECO:0000256" key="4">
    <source>
        <dbReference type="ARBA" id="ARBA00020830"/>
    </source>
</evidence>
<comment type="pathway">
    <text evidence="2 12">Glycolipid biosynthesis; glycosylphosphatidylinositol-anchor biosynthesis.</text>
</comment>
<dbReference type="Proteomes" id="UP000321518">
    <property type="component" value="Unassembled WGS sequence"/>
</dbReference>
<dbReference type="PANTHER" id="PTHR23072:SF0">
    <property type="entry name" value="GPI ETHANOLAMINE PHOSPHATE TRANSFERASE 2"/>
    <property type="match status" value="1"/>
</dbReference>
<keyword evidence="11" id="KW-0325">Glycoprotein</keyword>
<evidence type="ECO:0000256" key="11">
    <source>
        <dbReference type="ARBA" id="ARBA00023180"/>
    </source>
</evidence>
<dbReference type="AlphaFoldDB" id="A0A511KDE6"/>
<dbReference type="InterPro" id="IPR039527">
    <property type="entry name" value="PIGG/GPI7"/>
</dbReference>
<sequence>MTFVQSLVDSGQALPYTAVAQAPTVTLPRLKALTTGSNPTFLDSILNVVEESDTSAAFERVDSWVRQMAMAGKKVVFAGDDTWLRLFPKHWFDWTDGVSSFFVSDTVTVDSNVTRHLDSLLAAPSPPQRDSAVPPGSWDVLTLHYLGLDHVGHLGGPRSPLMPPKQQEMDQVVERIYHELERRDAEDRQRSLLVLVGDHGMTEGGNHGGSTEAETSAALLIVSPSLHTAVLPPPTGNTSPYRLHEVVQQIDLVPTLAVLFDLGIPKNSMGKLISSAITALRPAALTAALLANARQLEEVLTASGGEVAVTELAQEATKGSTASLVDLLESSIDAQHEVHSLLESDTARLTKSSQFLRLAQDRLLASSSSYQLFPLCSGLAIIAFASLGALSLCRQVWQVETKRTRWVVGVALVAGLGSSFATSFIEEEHELWYFFGATAITLLSIRSGFDLTDRLTLILAAISKNLPNTSLSLTLASHPRFTFALVAFSYTIPLVIAFVALSRAARAFARTRPTVGQAIAKSATFAIVAILALAQIVFGLTMHWRRSMPKDRQEPLVSVLEKLDLDNPEMLSRAGYWSCEVAWVILRLAKRRDGGRQGWRATLLLVHASVLLMSVTRPANVPLFSAFWIQHAATSRLAQRSDASPAQLAVLVAAFQAAGFFGLGGSNSLASVNLSQAYNGLSSYSFPLVTLLTYLSNFSLPILHCLSLHTIPHPLRPLTLRYLTAFHTLALAVLAASATWFRYHLFSLTVFAPAVLYRVVWFALVQLGTNLVLAQLVMGESE</sequence>
<protein>
    <recommendedName>
        <fullName evidence="4 12">GPI ethanolamine phosphate transferase 2</fullName>
    </recommendedName>
</protein>
<feature type="transmembrane region" description="Helical" evidence="12">
    <location>
        <begin position="522"/>
        <end position="542"/>
    </location>
</feature>
<evidence type="ECO:0000256" key="9">
    <source>
        <dbReference type="ARBA" id="ARBA00022989"/>
    </source>
</evidence>
<feature type="transmembrane region" description="Helical" evidence="12">
    <location>
        <begin position="646"/>
        <end position="664"/>
    </location>
</feature>
<dbReference type="GO" id="GO:0006506">
    <property type="term" value="P:GPI anchor biosynthetic process"/>
    <property type="evidence" value="ECO:0007669"/>
    <property type="project" value="UniProtKB-UniPathway"/>
</dbReference>
<gene>
    <name evidence="14" type="ORF">Rt10032_c05g2436</name>
</gene>
<evidence type="ECO:0000256" key="6">
    <source>
        <dbReference type="ARBA" id="ARBA00022679"/>
    </source>
</evidence>
<comment type="subcellular location">
    <subcellularLocation>
        <location evidence="1 12">Endoplasmic reticulum membrane</location>
        <topology evidence="1 12">Multi-pass membrane protein</topology>
    </subcellularLocation>
</comment>
<dbReference type="GO" id="GO:0005789">
    <property type="term" value="C:endoplasmic reticulum membrane"/>
    <property type="evidence" value="ECO:0007669"/>
    <property type="project" value="UniProtKB-SubCell"/>
</dbReference>
<proteinExistence type="inferred from homology"/>
<dbReference type="GO" id="GO:0051267">
    <property type="term" value="F:CP2 mannose-ethanolamine phosphotransferase activity"/>
    <property type="evidence" value="ECO:0007669"/>
    <property type="project" value="TreeGrafter"/>
</dbReference>
<keyword evidence="5 12" id="KW-0337">GPI-anchor biosynthesis</keyword>
<feature type="transmembrane region" description="Helical" evidence="12">
    <location>
        <begin position="481"/>
        <end position="502"/>
    </location>
</feature>
<dbReference type="Gene3D" id="3.40.720.10">
    <property type="entry name" value="Alkaline Phosphatase, subunit A"/>
    <property type="match status" value="1"/>
</dbReference>
<feature type="domain" description="GPI ethanolamine phosphate transferase 2 C-terminal" evidence="13">
    <location>
        <begin position="368"/>
        <end position="778"/>
    </location>
</feature>
<dbReference type="EMBL" id="BJWK01000005">
    <property type="protein sequence ID" value="GEM08419.1"/>
    <property type="molecule type" value="Genomic_DNA"/>
</dbReference>
<reference evidence="14 15" key="1">
    <citation type="submission" date="2019-07" db="EMBL/GenBank/DDBJ databases">
        <title>Rhodotorula toruloides NBRC10032 genome sequencing.</title>
        <authorList>
            <person name="Shida Y."/>
            <person name="Takaku H."/>
            <person name="Ogasawara W."/>
            <person name="Mori K."/>
        </authorList>
    </citation>
    <scope>NUCLEOTIDE SEQUENCE [LARGE SCALE GENOMIC DNA]</scope>
    <source>
        <strain evidence="14 15">NBRC10032</strain>
    </source>
</reference>
<dbReference type="CDD" id="cd16024">
    <property type="entry name" value="GPI_EPT_2"/>
    <property type="match status" value="1"/>
</dbReference>
<dbReference type="InterPro" id="IPR037674">
    <property type="entry name" value="PIG-G_N"/>
</dbReference>
<keyword evidence="9 12" id="KW-1133">Transmembrane helix</keyword>
<comment type="caution">
    <text evidence="14">The sequence shown here is derived from an EMBL/GenBank/DDBJ whole genome shotgun (WGS) entry which is preliminary data.</text>
</comment>
<comment type="function">
    <text evidence="12">Ethanolamine phosphate transferase involved in glycosylphosphatidylinositol-anchor biosynthesis. Transfers ethanolamine phosphate to the GPI second mannose.</text>
</comment>
<evidence type="ECO:0000256" key="3">
    <source>
        <dbReference type="ARBA" id="ARBA00005315"/>
    </source>
</evidence>
<evidence type="ECO:0000313" key="14">
    <source>
        <dbReference type="EMBL" id="GEM08419.1"/>
    </source>
</evidence>
<organism evidence="14 15">
    <name type="scientific">Rhodotorula toruloides</name>
    <name type="common">Yeast</name>
    <name type="synonym">Rhodosporidium toruloides</name>
    <dbReference type="NCBI Taxonomy" id="5286"/>
    <lineage>
        <taxon>Eukaryota</taxon>
        <taxon>Fungi</taxon>
        <taxon>Dikarya</taxon>
        <taxon>Basidiomycota</taxon>
        <taxon>Pucciniomycotina</taxon>
        <taxon>Microbotryomycetes</taxon>
        <taxon>Sporidiobolales</taxon>
        <taxon>Sporidiobolaceae</taxon>
        <taxon>Rhodotorula</taxon>
    </lineage>
</organism>
<feature type="transmembrane region" description="Helical" evidence="12">
    <location>
        <begin position="755"/>
        <end position="778"/>
    </location>
</feature>
<evidence type="ECO:0000256" key="10">
    <source>
        <dbReference type="ARBA" id="ARBA00023136"/>
    </source>
</evidence>
<feature type="transmembrane region" description="Helical" evidence="12">
    <location>
        <begin position="405"/>
        <end position="425"/>
    </location>
</feature>
<dbReference type="Pfam" id="PF01663">
    <property type="entry name" value="Phosphodiest"/>
    <property type="match status" value="1"/>
</dbReference>
<evidence type="ECO:0000256" key="7">
    <source>
        <dbReference type="ARBA" id="ARBA00022692"/>
    </source>
</evidence>
<evidence type="ECO:0000259" key="13">
    <source>
        <dbReference type="Pfam" id="PF19316"/>
    </source>
</evidence>
<dbReference type="SUPFAM" id="SSF53649">
    <property type="entry name" value="Alkaline phosphatase-like"/>
    <property type="match status" value="1"/>
</dbReference>
<dbReference type="OrthoDB" id="272139at2759"/>
<feature type="transmembrane region" description="Helical" evidence="12">
    <location>
        <begin position="684"/>
        <end position="708"/>
    </location>
</feature>
<evidence type="ECO:0000256" key="1">
    <source>
        <dbReference type="ARBA" id="ARBA00004477"/>
    </source>
</evidence>
<keyword evidence="7 12" id="KW-0812">Transmembrane</keyword>
<dbReference type="InterPro" id="IPR002591">
    <property type="entry name" value="Phosphodiest/P_Trfase"/>
</dbReference>
<dbReference type="PANTHER" id="PTHR23072">
    <property type="entry name" value="PHOSPHATIDYLINOSITOL GLYCAN-RELATED"/>
    <property type="match status" value="1"/>
</dbReference>
<keyword evidence="6 12" id="KW-0808">Transferase</keyword>
<evidence type="ECO:0000313" key="15">
    <source>
        <dbReference type="Proteomes" id="UP000321518"/>
    </source>
</evidence>
<name>A0A511KDE6_RHOTO</name>
<evidence type="ECO:0000256" key="5">
    <source>
        <dbReference type="ARBA" id="ARBA00022502"/>
    </source>
</evidence>
<dbReference type="InterPro" id="IPR045687">
    <property type="entry name" value="PIGG/GPI7_C"/>
</dbReference>
<feature type="transmembrane region" description="Helical" evidence="12">
    <location>
        <begin position="720"/>
        <end position="743"/>
    </location>
</feature>
<evidence type="ECO:0000256" key="8">
    <source>
        <dbReference type="ARBA" id="ARBA00022824"/>
    </source>
</evidence>
<feature type="transmembrane region" description="Helical" evidence="12">
    <location>
        <begin position="372"/>
        <end position="393"/>
    </location>
</feature>
<dbReference type="Pfam" id="PF19316">
    <property type="entry name" value="PIGO_PIGG"/>
    <property type="match status" value="1"/>
</dbReference>